<evidence type="ECO:0000256" key="4">
    <source>
        <dbReference type="ARBA" id="ARBA00022833"/>
    </source>
</evidence>
<evidence type="ECO:0000259" key="8">
    <source>
        <dbReference type="PROSITE" id="PS50157"/>
    </source>
</evidence>
<evidence type="ECO:0000256" key="3">
    <source>
        <dbReference type="ARBA" id="ARBA00022771"/>
    </source>
</evidence>
<evidence type="ECO:0000256" key="6">
    <source>
        <dbReference type="ARBA" id="ARBA00023163"/>
    </source>
</evidence>
<evidence type="ECO:0000256" key="7">
    <source>
        <dbReference type="PROSITE-ProRule" id="PRU00042"/>
    </source>
</evidence>
<keyword evidence="6" id="KW-0804">Transcription</keyword>
<dbReference type="PROSITE" id="PS50157">
    <property type="entry name" value="ZINC_FINGER_C2H2_2"/>
    <property type="match status" value="1"/>
</dbReference>
<dbReference type="GO" id="GO:0008270">
    <property type="term" value="F:zinc ion binding"/>
    <property type="evidence" value="ECO:0007669"/>
    <property type="project" value="UniProtKB-KW"/>
</dbReference>
<dbReference type="GO" id="GO:0000978">
    <property type="term" value="F:RNA polymerase II cis-regulatory region sequence-specific DNA binding"/>
    <property type="evidence" value="ECO:0007669"/>
    <property type="project" value="TreeGrafter"/>
</dbReference>
<keyword evidence="1" id="KW-0479">Metal-binding</keyword>
<dbReference type="PROSITE" id="PS00028">
    <property type="entry name" value="ZINC_FINGER_C2H2_1"/>
    <property type="match status" value="1"/>
</dbReference>
<keyword evidence="3 7" id="KW-0863">Zinc-finger</keyword>
<dbReference type="Gene3D" id="6.10.140.370">
    <property type="match status" value="1"/>
</dbReference>
<organism evidence="9 10">
    <name type="scientific">Pseudoloma neurophilia</name>
    <dbReference type="NCBI Taxonomy" id="146866"/>
    <lineage>
        <taxon>Eukaryota</taxon>
        <taxon>Fungi</taxon>
        <taxon>Fungi incertae sedis</taxon>
        <taxon>Microsporidia</taxon>
        <taxon>Pseudoloma</taxon>
    </lineage>
</organism>
<keyword evidence="5" id="KW-0805">Transcription regulation</keyword>
<evidence type="ECO:0000256" key="5">
    <source>
        <dbReference type="ARBA" id="ARBA00023015"/>
    </source>
</evidence>
<dbReference type="SUPFAM" id="SSF57667">
    <property type="entry name" value="beta-beta-alpha zinc fingers"/>
    <property type="match status" value="1"/>
</dbReference>
<dbReference type="SMART" id="SM00355">
    <property type="entry name" value="ZnF_C2H2"/>
    <property type="match status" value="3"/>
</dbReference>
<keyword evidence="4" id="KW-0862">Zinc</keyword>
<proteinExistence type="predicted"/>
<dbReference type="InterPro" id="IPR036236">
    <property type="entry name" value="Znf_C2H2_sf"/>
</dbReference>
<evidence type="ECO:0000313" key="9">
    <source>
        <dbReference type="EMBL" id="KRH92351.1"/>
    </source>
</evidence>
<dbReference type="Gene3D" id="3.30.160.60">
    <property type="entry name" value="Classic Zinc Finger"/>
    <property type="match status" value="2"/>
</dbReference>
<dbReference type="GO" id="GO:0000981">
    <property type="term" value="F:DNA-binding transcription factor activity, RNA polymerase II-specific"/>
    <property type="evidence" value="ECO:0007669"/>
    <property type="project" value="TreeGrafter"/>
</dbReference>
<dbReference type="OrthoDB" id="2188412at2759"/>
<keyword evidence="2" id="KW-0677">Repeat</keyword>
<gene>
    <name evidence="9" type="ORF">M153_7173000550</name>
</gene>
<dbReference type="PANTHER" id="PTHR23235">
    <property type="entry name" value="KRUEPPEL-LIKE TRANSCRIPTION FACTOR"/>
    <property type="match status" value="1"/>
</dbReference>
<evidence type="ECO:0000256" key="1">
    <source>
        <dbReference type="ARBA" id="ARBA00022723"/>
    </source>
</evidence>
<dbReference type="FunFam" id="3.30.160.60:FF:000032">
    <property type="entry name" value="Krueppel-like factor 4"/>
    <property type="match status" value="1"/>
</dbReference>
<dbReference type="Proteomes" id="UP000051530">
    <property type="component" value="Unassembled WGS sequence"/>
</dbReference>
<evidence type="ECO:0000313" key="10">
    <source>
        <dbReference type="Proteomes" id="UP000051530"/>
    </source>
</evidence>
<dbReference type="Pfam" id="PF00096">
    <property type="entry name" value="zf-C2H2"/>
    <property type="match status" value="1"/>
</dbReference>
<protein>
    <submittedName>
        <fullName evidence="9">Zn-finger</fullName>
    </submittedName>
</protein>
<keyword evidence="10" id="KW-1185">Reference proteome</keyword>
<dbReference type="VEuPathDB" id="MicrosporidiaDB:M153_7173000550"/>
<comment type="caution">
    <text evidence="9">The sequence shown here is derived from an EMBL/GenBank/DDBJ whole genome shotgun (WGS) entry which is preliminary data.</text>
</comment>
<dbReference type="EMBL" id="LGUB01000995">
    <property type="protein sequence ID" value="KRH92351.1"/>
    <property type="molecule type" value="Genomic_DNA"/>
</dbReference>
<accession>A0A0R0LYP2</accession>
<dbReference type="InterPro" id="IPR013087">
    <property type="entry name" value="Znf_C2H2_type"/>
</dbReference>
<evidence type="ECO:0000256" key="2">
    <source>
        <dbReference type="ARBA" id="ARBA00022737"/>
    </source>
</evidence>
<reference evidence="9 10" key="1">
    <citation type="submission" date="2015-07" db="EMBL/GenBank/DDBJ databases">
        <title>The genome of Pseudoloma neurophilia, a relevant intracellular parasite of the zebrafish.</title>
        <authorList>
            <person name="Ndikumana S."/>
            <person name="Pelin A."/>
            <person name="Sanders J."/>
            <person name="Corradi N."/>
        </authorList>
    </citation>
    <scope>NUCLEOTIDE SEQUENCE [LARGE SCALE GENOMIC DNA]</scope>
    <source>
        <strain evidence="9 10">MK1</strain>
    </source>
</reference>
<name>A0A0R0LYP2_9MICR</name>
<dbReference type="AlphaFoldDB" id="A0A0R0LYP2"/>
<sequence length="158" mass="18783">MHKCQWNDCDYQTEDNEDLIKHTNSHINDSLFCQWKGCVKKEPHSTKYTLQAHLRKHTGDRPFKCSNCEKSYTRSDALNKHMKRHEKIEEQNDEMIGLIDELVVLSETLDIFIEIEKNKKSNFITENQLIREMIAKKIKDRARIQQNAVSPIPHWNDF</sequence>
<dbReference type="PANTHER" id="PTHR23235:SF120">
    <property type="entry name" value="KRUPPEL-LIKE FACTOR 15"/>
    <property type="match status" value="1"/>
</dbReference>
<feature type="domain" description="C2H2-type" evidence="8">
    <location>
        <begin position="63"/>
        <end position="90"/>
    </location>
</feature>